<dbReference type="EMBL" id="BORT01000035">
    <property type="protein sequence ID" value="GIO50626.1"/>
    <property type="molecule type" value="Genomic_DNA"/>
</dbReference>
<evidence type="ECO:0000313" key="2">
    <source>
        <dbReference type="EMBL" id="GIO50626.1"/>
    </source>
</evidence>
<reference evidence="2 3" key="1">
    <citation type="submission" date="2021-03" db="EMBL/GenBank/DDBJ databases">
        <title>Antimicrobial resistance genes in bacteria isolated from Japanese honey, and their potential for conferring macrolide and lincosamide resistance in the American foulbrood pathogen Paenibacillus larvae.</title>
        <authorList>
            <person name="Okamoto M."/>
            <person name="Kumagai M."/>
            <person name="Kanamori H."/>
            <person name="Takamatsu D."/>
        </authorList>
    </citation>
    <scope>NUCLEOTIDE SEQUENCE [LARGE SCALE GENOMIC DNA]</scope>
    <source>
        <strain evidence="2 3">J34TS1</strain>
    </source>
</reference>
<sequence>MGLPVLVQDWLYIKWNAPSYRYQGEDRVTFNLRGKDGFLLVFHCGAKVKERAGNEPLIDDTTGLLKWAAADRATVKLKNMADVIAKKEQLAEVIRKWLEVR</sequence>
<comment type="caution">
    <text evidence="2">The sequence shown here is derived from an EMBL/GenBank/DDBJ whole genome shotgun (WGS) entry which is preliminary data.</text>
</comment>
<dbReference type="SUPFAM" id="SSF159888">
    <property type="entry name" value="YdhG-like"/>
    <property type="match status" value="1"/>
</dbReference>
<evidence type="ECO:0000313" key="3">
    <source>
        <dbReference type="Proteomes" id="UP000682811"/>
    </source>
</evidence>
<dbReference type="Pfam" id="PF08818">
    <property type="entry name" value="DUF1801"/>
    <property type="match status" value="1"/>
</dbReference>
<protein>
    <recommendedName>
        <fullName evidence="1">YdhG-like domain-containing protein</fullName>
    </recommendedName>
</protein>
<dbReference type="AlphaFoldDB" id="A0A919YHB3"/>
<keyword evidence="3" id="KW-1185">Reference proteome</keyword>
<dbReference type="Proteomes" id="UP000682811">
    <property type="component" value="Unassembled WGS sequence"/>
</dbReference>
<dbReference type="InterPro" id="IPR014922">
    <property type="entry name" value="YdhG-like"/>
</dbReference>
<gene>
    <name evidence="2" type="ORF">J34TS1_53910</name>
</gene>
<evidence type="ECO:0000259" key="1">
    <source>
        <dbReference type="Pfam" id="PF08818"/>
    </source>
</evidence>
<feature type="domain" description="YdhG-like" evidence="1">
    <location>
        <begin position="13"/>
        <end position="98"/>
    </location>
</feature>
<accession>A0A919YHB3</accession>
<name>A0A919YHB3_9BACL</name>
<organism evidence="2 3">
    <name type="scientific">Paenibacillus azoreducens</name>
    <dbReference type="NCBI Taxonomy" id="116718"/>
    <lineage>
        <taxon>Bacteria</taxon>
        <taxon>Bacillati</taxon>
        <taxon>Bacillota</taxon>
        <taxon>Bacilli</taxon>
        <taxon>Bacillales</taxon>
        <taxon>Paenibacillaceae</taxon>
        <taxon>Paenibacillus</taxon>
    </lineage>
</organism>
<proteinExistence type="predicted"/>